<evidence type="ECO:0000313" key="12">
    <source>
        <dbReference type="Proteomes" id="UP000305526"/>
    </source>
</evidence>
<keyword evidence="2 7" id="KW-0813">Transport</keyword>
<keyword evidence="4 7" id="KW-0812">Transmembrane</keyword>
<comment type="similarity">
    <text evidence="7">Belongs to the binding-protein-dependent transport system permease family.</text>
</comment>
<comment type="caution">
    <text evidence="9">The sequence shown here is derived from an EMBL/GenBank/DDBJ whole genome shotgun (WGS) entry which is preliminary data.</text>
</comment>
<dbReference type="InterPro" id="IPR025966">
    <property type="entry name" value="OppC_N"/>
</dbReference>
<comment type="subcellular location">
    <subcellularLocation>
        <location evidence="1 7">Cell membrane</location>
        <topology evidence="1 7">Multi-pass membrane protein</topology>
    </subcellularLocation>
</comment>
<evidence type="ECO:0000256" key="5">
    <source>
        <dbReference type="ARBA" id="ARBA00022989"/>
    </source>
</evidence>
<feature type="transmembrane region" description="Helical" evidence="7">
    <location>
        <begin position="244"/>
        <end position="267"/>
    </location>
</feature>
<dbReference type="InterPro" id="IPR000515">
    <property type="entry name" value="MetI-like"/>
</dbReference>
<evidence type="ECO:0000256" key="4">
    <source>
        <dbReference type="ARBA" id="ARBA00022692"/>
    </source>
</evidence>
<sequence length="285" mass="30750">MFHSFKPTLQRMVSRPSGVLGLSLTVAYILLSLLAPWLAPYDPTAQQADLIQQAPSWIHLMGTDSLGRDMFSRVLYGGRLALVVTACAAAIAVLWGGFVGILLGVLGGKTDEISMRLVDAFLSIPWLLFLLLVASVTQGGAWTVVPILGFFYGVAVIRVSRAATLQVVSRDFITAAKARGERLSTLIWHEVLPNVADILLVEGAMRWSWMLLAFSSLSFLGFGATPPTPDWGLMIANERGFISITPWAVVYPCIALSGLIIGINLLADALGKALGVDRAKEQVTR</sequence>
<keyword evidence="6 7" id="KW-0472">Membrane</keyword>
<dbReference type="EMBL" id="SMCP01000014">
    <property type="protein sequence ID" value="TCV83680.1"/>
    <property type="molecule type" value="Genomic_DNA"/>
</dbReference>
<evidence type="ECO:0000256" key="7">
    <source>
        <dbReference type="RuleBase" id="RU363032"/>
    </source>
</evidence>
<evidence type="ECO:0000313" key="11">
    <source>
        <dbReference type="Proteomes" id="UP000294619"/>
    </source>
</evidence>
<reference evidence="9 11" key="1">
    <citation type="submission" date="2019-03" db="EMBL/GenBank/DDBJ databases">
        <title>Genomic Encyclopedia of Type Strains, Phase IV (KMG-IV): sequencing the most valuable type-strain genomes for metagenomic binning, comparative biology and taxonomic classification.</title>
        <authorList>
            <person name="Goeker M."/>
        </authorList>
    </citation>
    <scope>NUCLEOTIDE SEQUENCE [LARGE SCALE GENOMIC DNA]</scope>
    <source>
        <strain evidence="9 11">DSM 28140</strain>
    </source>
</reference>
<keyword evidence="3" id="KW-1003">Cell membrane</keyword>
<dbReference type="InterPro" id="IPR050366">
    <property type="entry name" value="BP-dependent_transpt_permease"/>
</dbReference>
<organism evidence="9 11">
    <name type="scientific">Testudinibacter aquarius</name>
    <dbReference type="NCBI Taxonomy" id="1524974"/>
    <lineage>
        <taxon>Bacteria</taxon>
        <taxon>Pseudomonadati</taxon>
        <taxon>Pseudomonadota</taxon>
        <taxon>Gammaproteobacteria</taxon>
        <taxon>Pasteurellales</taxon>
        <taxon>Pasteurellaceae</taxon>
        <taxon>Testudinibacter</taxon>
    </lineage>
</organism>
<evidence type="ECO:0000256" key="6">
    <source>
        <dbReference type="ARBA" id="ARBA00023136"/>
    </source>
</evidence>
<dbReference type="CDD" id="cd06261">
    <property type="entry name" value="TM_PBP2"/>
    <property type="match status" value="1"/>
</dbReference>
<accession>A0A4R3XWS6</accession>
<evidence type="ECO:0000256" key="1">
    <source>
        <dbReference type="ARBA" id="ARBA00004651"/>
    </source>
</evidence>
<feature type="transmembrane region" description="Helical" evidence="7">
    <location>
        <begin position="117"/>
        <end position="134"/>
    </location>
</feature>
<dbReference type="PROSITE" id="PS50928">
    <property type="entry name" value="ABC_TM1"/>
    <property type="match status" value="1"/>
</dbReference>
<evidence type="ECO:0000313" key="9">
    <source>
        <dbReference type="EMBL" id="TCV83680.1"/>
    </source>
</evidence>
<evidence type="ECO:0000313" key="10">
    <source>
        <dbReference type="EMBL" id="TNG93203.1"/>
    </source>
</evidence>
<name>A0A4R3XWS6_9PAST</name>
<feature type="transmembrane region" description="Helical" evidence="7">
    <location>
        <begin position="207"/>
        <end position="224"/>
    </location>
</feature>
<dbReference type="Pfam" id="PF12911">
    <property type="entry name" value="OppC_N"/>
    <property type="match status" value="1"/>
</dbReference>
<dbReference type="PANTHER" id="PTHR43386:SF25">
    <property type="entry name" value="PEPTIDE ABC TRANSPORTER PERMEASE PROTEIN"/>
    <property type="match status" value="1"/>
</dbReference>
<protein>
    <submittedName>
        <fullName evidence="10">ABC transporter permease</fullName>
    </submittedName>
    <submittedName>
        <fullName evidence="9">Peptide/nickel transport system permease protein</fullName>
    </submittedName>
</protein>
<evidence type="ECO:0000259" key="8">
    <source>
        <dbReference type="PROSITE" id="PS50928"/>
    </source>
</evidence>
<feature type="transmembrane region" description="Helical" evidence="7">
    <location>
        <begin position="80"/>
        <end position="105"/>
    </location>
</feature>
<dbReference type="PANTHER" id="PTHR43386">
    <property type="entry name" value="OLIGOPEPTIDE TRANSPORT SYSTEM PERMEASE PROTEIN APPC"/>
    <property type="match status" value="1"/>
</dbReference>
<dbReference type="RefSeq" id="WP_132968058.1">
    <property type="nucleotide sequence ID" value="NZ_LEKL01000053.1"/>
</dbReference>
<evidence type="ECO:0000256" key="3">
    <source>
        <dbReference type="ARBA" id="ARBA00022475"/>
    </source>
</evidence>
<dbReference type="Pfam" id="PF00528">
    <property type="entry name" value="BPD_transp_1"/>
    <property type="match status" value="1"/>
</dbReference>
<dbReference type="Proteomes" id="UP000305526">
    <property type="component" value="Unassembled WGS sequence"/>
</dbReference>
<feature type="transmembrane region" description="Helical" evidence="7">
    <location>
        <begin position="20"/>
        <end position="39"/>
    </location>
</feature>
<dbReference type="SUPFAM" id="SSF161098">
    <property type="entry name" value="MetI-like"/>
    <property type="match status" value="1"/>
</dbReference>
<dbReference type="InterPro" id="IPR035906">
    <property type="entry name" value="MetI-like_sf"/>
</dbReference>
<feature type="domain" description="ABC transmembrane type-1" evidence="8">
    <location>
        <begin position="82"/>
        <end position="267"/>
    </location>
</feature>
<reference evidence="10 12" key="2">
    <citation type="submission" date="2019-05" db="EMBL/GenBank/DDBJ databases">
        <title>Pasteurellaceae isolates from reptiles.</title>
        <authorList>
            <person name="Bojesen A.M."/>
            <person name="Lund E."/>
        </authorList>
    </citation>
    <scope>NUCLEOTIDE SEQUENCE [LARGE SCALE GENOMIC DNA]</scope>
    <source>
        <strain evidence="10 12">ELNT2x</strain>
    </source>
</reference>
<dbReference type="AlphaFoldDB" id="A0A4R3XWS6"/>
<feature type="transmembrane region" description="Helical" evidence="7">
    <location>
        <begin position="140"/>
        <end position="160"/>
    </location>
</feature>
<gene>
    <name evidence="9" type="ORF">EDC16_11446</name>
    <name evidence="10" type="ORF">FHQ21_02105</name>
</gene>
<keyword evidence="12" id="KW-1185">Reference proteome</keyword>
<keyword evidence="5 7" id="KW-1133">Transmembrane helix</keyword>
<dbReference type="GO" id="GO:0055085">
    <property type="term" value="P:transmembrane transport"/>
    <property type="evidence" value="ECO:0007669"/>
    <property type="project" value="InterPro"/>
</dbReference>
<dbReference type="Proteomes" id="UP000294619">
    <property type="component" value="Unassembled WGS sequence"/>
</dbReference>
<dbReference type="Gene3D" id="1.10.3720.10">
    <property type="entry name" value="MetI-like"/>
    <property type="match status" value="1"/>
</dbReference>
<proteinExistence type="inferred from homology"/>
<evidence type="ECO:0000256" key="2">
    <source>
        <dbReference type="ARBA" id="ARBA00022448"/>
    </source>
</evidence>
<dbReference type="GO" id="GO:0005886">
    <property type="term" value="C:plasma membrane"/>
    <property type="evidence" value="ECO:0007669"/>
    <property type="project" value="UniProtKB-SubCell"/>
</dbReference>
<dbReference type="EMBL" id="VDGV01000011">
    <property type="protein sequence ID" value="TNG93203.1"/>
    <property type="molecule type" value="Genomic_DNA"/>
</dbReference>